<sequence length="331" mass="38570">MQEFTIVLGAKREKRQKFLRSFAQFRKAVKGVNVQWNEQWLRTEYNTAVRSARSAANYRDALRSKDMYPNIEYLESIARDKRKEHLGFVGTILPIDHPWWDTHLPPVEWNCKCSWRPTDKPTTDVPITTEEVPPVFQNNPGKTAEFVKLSEHPYTKNQGHASCPECRRQGLTKNAELIDYEDLLCPMHKAAWDKLHDDWKEQRKLADKIVKEWSGRSIPENGSLIKGDKFLTGKVRVFRKSIDDLLGHIADAQQKLLAMKIEEILKECKYKRNAALVKTSHNLKKKQARGAVGFAYYEFEVEGDIYQLDMEIRTQGFETPYCIRKIKKKSL</sequence>
<evidence type="ECO:0000313" key="3">
    <source>
        <dbReference type="Proteomes" id="UP000297225"/>
    </source>
</evidence>
<evidence type="ECO:0000313" key="2">
    <source>
        <dbReference type="EMBL" id="TFH96794.1"/>
    </source>
</evidence>
<dbReference type="AlphaFoldDB" id="A0A4Y8WR42"/>
<dbReference type="EMBL" id="SPNC01000013">
    <property type="protein sequence ID" value="TFH96794.1"/>
    <property type="molecule type" value="Genomic_DNA"/>
</dbReference>
<reference evidence="2 3" key="1">
    <citation type="submission" date="2019-03" db="EMBL/GenBank/DDBJ databases">
        <title>Porphyromonas levii Isolated from the Uterus of Dairy Cows.</title>
        <authorList>
            <person name="Francis A.M."/>
        </authorList>
    </citation>
    <scope>NUCLEOTIDE SEQUENCE [LARGE SCALE GENOMIC DNA]</scope>
    <source>
        <strain evidence="2 3">AF5678</strain>
    </source>
</reference>
<dbReference type="OrthoDB" id="9797300at2"/>
<protein>
    <recommendedName>
        <fullName evidence="1">Phage head morphogenesis domain-containing protein</fullName>
    </recommendedName>
</protein>
<name>A0A4Y8WR42_9PORP</name>
<dbReference type="STRING" id="1122973.GCA_000379925_00493"/>
<feature type="domain" description="Phage head morphogenesis" evidence="1">
    <location>
        <begin position="27"/>
        <end position="114"/>
    </location>
</feature>
<evidence type="ECO:0000259" key="1">
    <source>
        <dbReference type="Pfam" id="PF04233"/>
    </source>
</evidence>
<gene>
    <name evidence="2" type="ORF">E4P47_01770</name>
</gene>
<dbReference type="Proteomes" id="UP000297225">
    <property type="component" value="Unassembled WGS sequence"/>
</dbReference>
<proteinExistence type="predicted"/>
<accession>A0A4Y8WR42</accession>
<dbReference type="InterPro" id="IPR006528">
    <property type="entry name" value="Phage_head_morphogenesis_dom"/>
</dbReference>
<comment type="caution">
    <text evidence="2">The sequence shown here is derived from an EMBL/GenBank/DDBJ whole genome shotgun (WGS) entry which is preliminary data.</text>
</comment>
<dbReference type="Pfam" id="PF04233">
    <property type="entry name" value="Phage_Mu_F"/>
    <property type="match status" value="1"/>
</dbReference>
<organism evidence="2 3">
    <name type="scientific">Porphyromonas levii</name>
    <dbReference type="NCBI Taxonomy" id="28114"/>
    <lineage>
        <taxon>Bacteria</taxon>
        <taxon>Pseudomonadati</taxon>
        <taxon>Bacteroidota</taxon>
        <taxon>Bacteroidia</taxon>
        <taxon>Bacteroidales</taxon>
        <taxon>Porphyromonadaceae</taxon>
        <taxon>Porphyromonas</taxon>
    </lineage>
</organism>
<keyword evidence="3" id="KW-1185">Reference proteome</keyword>